<evidence type="ECO:0000313" key="1">
    <source>
        <dbReference type="EMBL" id="ALA68577.1"/>
    </source>
</evidence>
<dbReference type="Gene3D" id="1.25.40.10">
    <property type="entry name" value="Tetratricopeptide repeat domain"/>
    <property type="match status" value="1"/>
</dbReference>
<evidence type="ECO:0008006" key="3">
    <source>
        <dbReference type="Google" id="ProtNLM"/>
    </source>
</evidence>
<protein>
    <recommendedName>
        <fullName evidence="3">Tetratricopeptide repeat protein</fullName>
    </recommendedName>
</protein>
<dbReference type="PATRIC" id="fig|1408189.4.peg.1527"/>
<dbReference type="EMBL" id="CP006841">
    <property type="protein sequence ID" value="ALA68577.1"/>
    <property type="molecule type" value="Genomic_DNA"/>
</dbReference>
<keyword evidence="2" id="KW-1185">Reference proteome</keyword>
<sequence>MAEDGLMAWWDIEDDAWPQAPEAPGTSGAPSVRDDVLGGSAVARADAAPLPIAPRYPDRQPQPVPESLGELLRFSRAAGASLDHVSSWRAVSAFARNFWLEDSPASDADNIGEFYALRHAVADQLELVDEAATARAEWLAWAEHSGIYPAILHARSYMAFAEAEAFIDANPGDILTGARPTGADVPELVSLADDIVAVSPDPAQAYHYVLSAAVAGAAASLARRPDIAQKLSEWTSRWAPKRSGHDDRKLLAAQLAHGRGELRTAARIAAEVASAPQSEPVTTTIEARQFLAYLSLEAGEDAEAIRQLRPIVKAGLELDLTVGVLRSVRLLAALLNSAGEFAEAAEVAHSALESADSMPLCPMRMDIQLILARSLLDLDSPEQALRFAEPVAHWSTLTDDEERTDAAFSIAAAAAGLAGDEARSVALLVDHGEHLQRLGDFRGAAKSYRQAARSQINAAAIPGSAGSSALDLDTALEAAESLMNRSRALIDATNHWDLADWHDDLAFIYYSSARDSLALAHVETAANGYLAAGDGEESARALLTGLQVSLDSGDTVTAEFYARRVEELLPRAQWEGHPVLDALDRLVEGER</sequence>
<evidence type="ECO:0000313" key="2">
    <source>
        <dbReference type="Proteomes" id="UP000058446"/>
    </source>
</evidence>
<dbReference type="InterPro" id="IPR011990">
    <property type="entry name" value="TPR-like_helical_dom_sf"/>
</dbReference>
<reference evidence="1 2" key="1">
    <citation type="submission" date="2013-10" db="EMBL/GenBank/DDBJ databases">
        <title>Complete genome sequence of Corynebacterium lactis DSM 45799(T), isolated from raw cow milk.</title>
        <authorList>
            <person name="Ruckert C."/>
            <person name="Albersmeier A."/>
            <person name="Lipski A."/>
            <person name="Kalinowski J."/>
        </authorList>
    </citation>
    <scope>NUCLEOTIDE SEQUENCE [LARGE SCALE GENOMIC DNA]</scope>
    <source>
        <strain evidence="1 2">RW2-5</strain>
    </source>
</reference>
<dbReference type="AlphaFoldDB" id="A0A0K2H3G5"/>
<proteinExistence type="predicted"/>
<name>A0A0K2H3G5_9CORY</name>
<dbReference type="Proteomes" id="UP000058446">
    <property type="component" value="Chromosome"/>
</dbReference>
<dbReference type="SUPFAM" id="SSF48452">
    <property type="entry name" value="TPR-like"/>
    <property type="match status" value="2"/>
</dbReference>
<accession>A0A0K2H3G5</accession>
<dbReference type="STRING" id="1408189.CLAC_07630"/>
<gene>
    <name evidence="1" type="ORF">CLAC_07630</name>
</gene>
<dbReference type="OrthoDB" id="56388at2"/>
<dbReference type="RefSeq" id="WP_053412374.1">
    <property type="nucleotide sequence ID" value="NZ_CP006841.1"/>
</dbReference>
<organism evidence="1 2">
    <name type="scientific">Corynebacterium lactis RW2-5</name>
    <dbReference type="NCBI Taxonomy" id="1408189"/>
    <lineage>
        <taxon>Bacteria</taxon>
        <taxon>Bacillati</taxon>
        <taxon>Actinomycetota</taxon>
        <taxon>Actinomycetes</taxon>
        <taxon>Mycobacteriales</taxon>
        <taxon>Corynebacteriaceae</taxon>
        <taxon>Corynebacterium</taxon>
    </lineage>
</organism>
<dbReference type="KEGG" id="clw:CLAC_07630"/>